<dbReference type="FunFam" id="1.20.1310.10:FF:000006">
    <property type="entry name" value="Cullin 3"/>
    <property type="match status" value="1"/>
</dbReference>
<dbReference type="OrthoDB" id="27073at2759"/>
<dbReference type="KEGG" id="aqu:100633353"/>
<dbReference type="GO" id="GO:0000209">
    <property type="term" value="P:protein polyubiquitination"/>
    <property type="evidence" value="ECO:0007669"/>
    <property type="project" value="UniProtKB-ARBA"/>
</dbReference>
<accession>A0A1X7TQQ2</accession>
<name>A0A1X7TQQ2_AMPQE</name>
<dbReference type="Gene3D" id="1.10.10.10">
    <property type="entry name" value="Winged helix-like DNA-binding domain superfamily/Winged helix DNA-binding domain"/>
    <property type="match status" value="1"/>
</dbReference>
<keyword evidence="4" id="KW-1017">Isopeptide bond</keyword>
<evidence type="ECO:0000256" key="1">
    <source>
        <dbReference type="ARBA" id="ARBA00004123"/>
    </source>
</evidence>
<keyword evidence="5" id="KW-0832">Ubl conjugation</keyword>
<dbReference type="GO" id="GO:0043161">
    <property type="term" value="P:proteasome-mediated ubiquitin-dependent protein catabolic process"/>
    <property type="evidence" value="ECO:0007669"/>
    <property type="project" value="UniProtKB-ARBA"/>
</dbReference>
<dbReference type="InterPro" id="IPR045093">
    <property type="entry name" value="Cullin"/>
</dbReference>
<dbReference type="Gene3D" id="1.20.1310.10">
    <property type="entry name" value="Cullin Repeats"/>
    <property type="match status" value="4"/>
</dbReference>
<dbReference type="InterPro" id="IPR059120">
    <property type="entry name" value="Cullin-like_AB"/>
</dbReference>
<dbReference type="SUPFAM" id="SSF74788">
    <property type="entry name" value="Cullin repeat-like"/>
    <property type="match status" value="1"/>
</dbReference>
<evidence type="ECO:0000256" key="5">
    <source>
        <dbReference type="ARBA" id="ARBA00022843"/>
    </source>
</evidence>
<reference evidence="11" key="1">
    <citation type="journal article" date="2010" name="Nature">
        <title>The Amphimedon queenslandica genome and the evolution of animal complexity.</title>
        <authorList>
            <person name="Srivastava M."/>
            <person name="Simakov O."/>
            <person name="Chapman J."/>
            <person name="Fahey B."/>
            <person name="Gauthier M.E."/>
            <person name="Mitros T."/>
            <person name="Richards G.S."/>
            <person name="Conaco C."/>
            <person name="Dacre M."/>
            <person name="Hellsten U."/>
            <person name="Larroux C."/>
            <person name="Putnam N.H."/>
            <person name="Stanke M."/>
            <person name="Adamska M."/>
            <person name="Darling A."/>
            <person name="Degnan S.M."/>
            <person name="Oakley T.H."/>
            <person name="Plachetzki D.C."/>
            <person name="Zhai Y."/>
            <person name="Adamski M."/>
            <person name="Calcino A."/>
            <person name="Cummins S.F."/>
            <person name="Goodstein D.M."/>
            <person name="Harris C."/>
            <person name="Jackson D.J."/>
            <person name="Leys S.P."/>
            <person name="Shu S."/>
            <person name="Woodcroft B.J."/>
            <person name="Vervoort M."/>
            <person name="Kosik K.S."/>
            <person name="Manning G."/>
            <person name="Degnan B.M."/>
            <person name="Rokhsar D.S."/>
        </authorList>
    </citation>
    <scope>NUCLEOTIDE SEQUENCE [LARGE SCALE GENOMIC DNA]</scope>
</reference>
<dbReference type="GO" id="GO:0031625">
    <property type="term" value="F:ubiquitin protein ligase binding"/>
    <property type="evidence" value="ECO:0007669"/>
    <property type="project" value="InterPro"/>
</dbReference>
<evidence type="ECO:0000256" key="6">
    <source>
        <dbReference type="ARBA" id="ARBA00023242"/>
    </source>
</evidence>
<dbReference type="Pfam" id="PF00888">
    <property type="entry name" value="Cullin"/>
    <property type="match status" value="1"/>
</dbReference>
<comment type="similarity">
    <text evidence="3 7 8">Belongs to the cullin family.</text>
</comment>
<dbReference type="GO" id="GO:0080090">
    <property type="term" value="P:regulation of primary metabolic process"/>
    <property type="evidence" value="ECO:0007669"/>
    <property type="project" value="UniProtKB-ARBA"/>
</dbReference>
<dbReference type="GO" id="GO:0000278">
    <property type="term" value="P:mitotic cell cycle"/>
    <property type="evidence" value="ECO:0007669"/>
    <property type="project" value="UniProtKB-ARBA"/>
</dbReference>
<dbReference type="InterPro" id="IPR019559">
    <property type="entry name" value="Cullin_neddylation_domain"/>
</dbReference>
<keyword evidence="11" id="KW-1185">Reference proteome</keyword>
<dbReference type="SMART" id="SM00884">
    <property type="entry name" value="Cullin_Nedd8"/>
    <property type="match status" value="1"/>
</dbReference>
<reference evidence="10" key="2">
    <citation type="submission" date="2017-05" db="UniProtKB">
        <authorList>
            <consortium name="EnsemblMetazoa"/>
        </authorList>
    </citation>
    <scope>IDENTIFICATION</scope>
</reference>
<dbReference type="Gene3D" id="3.30.230.130">
    <property type="entry name" value="Cullin, Chain C, Domain 2"/>
    <property type="match status" value="1"/>
</dbReference>
<dbReference type="Pfam" id="PF10557">
    <property type="entry name" value="Cullin_Nedd8"/>
    <property type="match status" value="1"/>
</dbReference>
<sequence length="763" mass="88493">MSGKKDGKMRIRAFPVQMDPSYVEDILKLLRNAIREIQKKNNSGLSFEELYRNAYTLVLHKQGARLYTMLREVINSHLINEVRVDVEDSLEGLFLETMNRVWSEHQTAMVMIRDILMYMDRVYVQGNEKLNVYDLGLVLYKDEVLHHHSIREHMKNLLLELVDKERKGEIVDRGAIQSTCKMLMCLSLSSSKRDVYEEDFERPFLQMSREFYKAESQKLLAENSAPVYLRKVEARLVEELERTHHYLDPSTESRITKVVEDELIKEHMSTIVDMENSGVIHMLKNIRVEDLGCVYKLFSRVEQGLQSVIDRMSMFLRETGRGLVSVETSSDSTPGKNATVYIQSLLDLRDQYNVYLEKSFNNDPTFRQAIGVDFEYFINLNDKSPEYLSLFIDELLKRGVKGYSEVEVEGILDKCIMLFRYLQDKDVFERYYKQHLAKRLLFNKTISDDFEKSMISKLKHECGGHFTSKLEGMFKDISLSTSTMDKFRDFLQTSSNGLGGVDLHVRVLTTGFWPTATTNSPCILPQIVADAFAVFQKFYLSQYSGRQLTLQPHLGFADLHAVFYPHNKNEASSGHAVVKKHILQVSTYQMTLLLLFNKKPVFTFQELVLETNIPHKELVRGLQSLSVGRASQKVLHWLNKEPNSSSKDFSDGDQFAVNDQFTSKLVRVKIQAISAKGETEPERKETRQKVDDDRKHEIEAAIVRIMKARKRLPHNSLVAECVEQLKNRFPPNAMIIKRRIESLIERDYLSRSPDDRKVYIYMP</sequence>
<evidence type="ECO:0000256" key="7">
    <source>
        <dbReference type="PROSITE-ProRule" id="PRU00330"/>
    </source>
</evidence>
<dbReference type="PANTHER" id="PTHR11932">
    <property type="entry name" value="CULLIN"/>
    <property type="match status" value="1"/>
</dbReference>
<evidence type="ECO:0000313" key="10">
    <source>
        <dbReference type="EnsemblMetazoa" id="Aqu2.1.17280_001"/>
    </source>
</evidence>
<dbReference type="SUPFAM" id="SSF75632">
    <property type="entry name" value="Cullin homology domain"/>
    <property type="match status" value="1"/>
</dbReference>
<evidence type="ECO:0000256" key="3">
    <source>
        <dbReference type="ARBA" id="ARBA00006019"/>
    </source>
</evidence>
<organism evidence="10">
    <name type="scientific">Amphimedon queenslandica</name>
    <name type="common">Sponge</name>
    <dbReference type="NCBI Taxonomy" id="400682"/>
    <lineage>
        <taxon>Eukaryota</taxon>
        <taxon>Metazoa</taxon>
        <taxon>Porifera</taxon>
        <taxon>Demospongiae</taxon>
        <taxon>Heteroscleromorpha</taxon>
        <taxon>Haplosclerida</taxon>
        <taxon>Niphatidae</taxon>
        <taxon>Amphimedon</taxon>
    </lineage>
</organism>
<dbReference type="EnsemblMetazoa" id="Aqu2.1.17280_001">
    <property type="protein sequence ID" value="Aqu2.1.17280_001"/>
    <property type="gene ID" value="Aqu2.1.17280"/>
</dbReference>
<evidence type="ECO:0000256" key="2">
    <source>
        <dbReference type="ARBA" id="ARBA00004906"/>
    </source>
</evidence>
<comment type="pathway">
    <text evidence="2">Protein modification; protein ubiquitination.</text>
</comment>
<dbReference type="GO" id="GO:0006950">
    <property type="term" value="P:response to stress"/>
    <property type="evidence" value="ECO:0007669"/>
    <property type="project" value="UniProtKB-ARBA"/>
</dbReference>
<dbReference type="FunFam" id="1.10.10.10:FF:000091">
    <property type="entry name" value="Cullin 3"/>
    <property type="match status" value="1"/>
</dbReference>
<dbReference type="GO" id="GO:0007165">
    <property type="term" value="P:signal transduction"/>
    <property type="evidence" value="ECO:0007669"/>
    <property type="project" value="UniProtKB-ARBA"/>
</dbReference>
<evidence type="ECO:0000259" key="9">
    <source>
        <dbReference type="PROSITE" id="PS50069"/>
    </source>
</evidence>
<dbReference type="Proteomes" id="UP000007879">
    <property type="component" value="Unassembled WGS sequence"/>
</dbReference>
<dbReference type="AlphaFoldDB" id="A0A1X7TQQ2"/>
<dbReference type="OMA" id="MFKDMTI"/>
<dbReference type="SUPFAM" id="SSF46785">
    <property type="entry name" value="Winged helix' DNA-binding domain"/>
    <property type="match status" value="1"/>
</dbReference>
<dbReference type="SMART" id="SM00182">
    <property type="entry name" value="CULLIN"/>
    <property type="match status" value="1"/>
</dbReference>
<dbReference type="InParanoid" id="A0A1X7TQQ2"/>
<dbReference type="InterPro" id="IPR016159">
    <property type="entry name" value="Cullin_repeat-like_dom_sf"/>
</dbReference>
<dbReference type="Pfam" id="PF26557">
    <property type="entry name" value="Cullin_AB"/>
    <property type="match status" value="1"/>
</dbReference>
<protein>
    <recommendedName>
        <fullName evidence="9">Cullin family profile domain-containing protein</fullName>
    </recommendedName>
</protein>
<dbReference type="GO" id="GO:0005634">
    <property type="term" value="C:nucleus"/>
    <property type="evidence" value="ECO:0007669"/>
    <property type="project" value="UniProtKB-SubCell"/>
</dbReference>
<comment type="subcellular location">
    <subcellularLocation>
        <location evidence="1">Nucleus</location>
    </subcellularLocation>
</comment>
<evidence type="ECO:0000313" key="11">
    <source>
        <dbReference type="Proteomes" id="UP000007879"/>
    </source>
</evidence>
<evidence type="ECO:0000256" key="8">
    <source>
        <dbReference type="RuleBase" id="RU003829"/>
    </source>
</evidence>
<dbReference type="PROSITE" id="PS50069">
    <property type="entry name" value="CULLIN_2"/>
    <property type="match status" value="1"/>
</dbReference>
<dbReference type="FunFam" id="1.20.1310.10:FF:000002">
    <property type="entry name" value="cullin-3 isoform X1"/>
    <property type="match status" value="1"/>
</dbReference>
<dbReference type="FunFam" id="3.30.230.130:FF:000002">
    <property type="entry name" value="cullin-3 isoform X1"/>
    <property type="match status" value="1"/>
</dbReference>
<dbReference type="GO" id="GO:0005737">
    <property type="term" value="C:cytoplasm"/>
    <property type="evidence" value="ECO:0007669"/>
    <property type="project" value="UniProtKB-ARBA"/>
</dbReference>
<dbReference type="InterPro" id="IPR036388">
    <property type="entry name" value="WH-like_DNA-bd_sf"/>
</dbReference>
<feature type="domain" description="Cullin family profile" evidence="9">
    <location>
        <begin position="383"/>
        <end position="626"/>
    </location>
</feature>
<dbReference type="InterPro" id="IPR001373">
    <property type="entry name" value="Cullin_N"/>
</dbReference>
<dbReference type="FunFam" id="1.20.1310.10:FF:000001">
    <property type="entry name" value="Cullin 3"/>
    <property type="match status" value="1"/>
</dbReference>
<dbReference type="EnsemblMetazoa" id="XM_020002725.1">
    <property type="protein sequence ID" value="XP_019858284.1"/>
    <property type="gene ID" value="LOC100633353"/>
</dbReference>
<proteinExistence type="inferred from homology"/>
<gene>
    <name evidence="10" type="primary">100633353</name>
</gene>
<dbReference type="InterPro" id="IPR036390">
    <property type="entry name" value="WH_DNA-bd_sf"/>
</dbReference>
<dbReference type="eggNOG" id="KOG2166">
    <property type="taxonomic scope" value="Eukaryota"/>
</dbReference>
<dbReference type="InterPro" id="IPR016158">
    <property type="entry name" value="Cullin_homology"/>
</dbReference>
<keyword evidence="6" id="KW-0539">Nucleus</keyword>
<dbReference type="GO" id="GO:0010468">
    <property type="term" value="P:regulation of gene expression"/>
    <property type="evidence" value="ECO:0007669"/>
    <property type="project" value="UniProtKB-ARBA"/>
</dbReference>
<dbReference type="InterPro" id="IPR036317">
    <property type="entry name" value="Cullin_homology_sf"/>
</dbReference>
<dbReference type="STRING" id="400682.A0A1X7TQQ2"/>
<evidence type="ECO:0000256" key="4">
    <source>
        <dbReference type="ARBA" id="ARBA00022499"/>
    </source>
</evidence>
<dbReference type="GO" id="GO:0006915">
    <property type="term" value="P:apoptotic process"/>
    <property type="evidence" value="ECO:0007669"/>
    <property type="project" value="UniProtKB-ARBA"/>
</dbReference>